<evidence type="ECO:0000313" key="2">
    <source>
        <dbReference type="Proteomes" id="UP001055286"/>
    </source>
</evidence>
<dbReference type="Proteomes" id="UP001055286">
    <property type="component" value="Unassembled WGS sequence"/>
</dbReference>
<name>A0AA37HHC5_9HYPH</name>
<sequence length="75" mass="8150">MPVFTAEALDADPEALAFLREVLGEVSQPSGRKIASKLSRPASVVVINKLGRKPVQILRNRIKSCRLIAEQPTPA</sequence>
<evidence type="ECO:0000313" key="1">
    <source>
        <dbReference type="EMBL" id="GJD65913.1"/>
    </source>
</evidence>
<dbReference type="AlphaFoldDB" id="A0AA37HHC5"/>
<keyword evidence="2" id="KW-1185">Reference proteome</keyword>
<proteinExistence type="predicted"/>
<dbReference type="EMBL" id="BPQJ01000050">
    <property type="protein sequence ID" value="GJD65913.1"/>
    <property type="molecule type" value="Genomic_DNA"/>
</dbReference>
<reference evidence="1" key="1">
    <citation type="journal article" date="2016" name="Front. Microbiol.">
        <title>Genome Sequence of the Piezophilic, Mesophilic Sulfate-Reducing Bacterium Desulfovibrio indicus J2T.</title>
        <authorList>
            <person name="Cao J."/>
            <person name="Maignien L."/>
            <person name="Shao Z."/>
            <person name="Alain K."/>
            <person name="Jebbar M."/>
        </authorList>
    </citation>
    <scope>NUCLEOTIDE SEQUENCE</scope>
    <source>
        <strain evidence="1">JCM 32048</strain>
    </source>
</reference>
<gene>
    <name evidence="1" type="ORF">MPEAHAMD_6109</name>
</gene>
<accession>A0AA37HHC5</accession>
<comment type="caution">
    <text evidence="1">The sequence shown here is derived from an EMBL/GenBank/DDBJ whole genome shotgun (WGS) entry which is preliminary data.</text>
</comment>
<protein>
    <submittedName>
        <fullName evidence="1">Uncharacterized protein</fullName>
    </submittedName>
</protein>
<reference evidence="1" key="2">
    <citation type="submission" date="2021-08" db="EMBL/GenBank/DDBJ databases">
        <authorList>
            <person name="Tani A."/>
            <person name="Ola A."/>
            <person name="Ogura Y."/>
            <person name="Katsura K."/>
            <person name="Hayashi T."/>
        </authorList>
    </citation>
    <scope>NUCLEOTIDE SEQUENCE</scope>
    <source>
        <strain evidence="1">JCM 32048</strain>
    </source>
</reference>
<organism evidence="1 2">
    <name type="scientific">Methylobacterium frigidaeris</name>
    <dbReference type="NCBI Taxonomy" id="2038277"/>
    <lineage>
        <taxon>Bacteria</taxon>
        <taxon>Pseudomonadati</taxon>
        <taxon>Pseudomonadota</taxon>
        <taxon>Alphaproteobacteria</taxon>
        <taxon>Hyphomicrobiales</taxon>
        <taxon>Methylobacteriaceae</taxon>
        <taxon>Methylobacterium</taxon>
    </lineage>
</organism>